<dbReference type="Proteomes" id="UP001620409">
    <property type="component" value="Unassembled WGS sequence"/>
</dbReference>
<dbReference type="EMBL" id="JADIKI010000021">
    <property type="protein sequence ID" value="MFK2853225.1"/>
    <property type="molecule type" value="Genomic_DNA"/>
</dbReference>
<sequence length="527" mass="55965">MSPTGAGFFGKLPGAGDFVQRRLPSAFVEVWDRHFERAVNASRLALGDAWQHAYRSSPVWRFLLSPGVCTSSAWVGVMGPAGDRVGRSFPMVIAVPLEDVSLATQVLRDGDTWFAAIERVHGAAQADPSVGVEAFDAQLLALADIPLVAPTTAPLHGVEHIAWQNAGQWRLPLPRARGNGDFLADLWTRASASGNDWCLWWTHGGGHVPASVLVTRGLPQAESYAGFLDAKHADEGWQSLGVFEDVASHVHTHHAPHVSVSAPVITPPPRKLLPDDLSDVFADLVPPVSMAMAGSTVGTAGEGDSVVKSDGVATTYRGDIALALVAADEGGHDVRRQASVYANQVANELSAGDLAGSLEVLRQRLLALHPRLRERGEDLINPVPEDGSVIAVHITRRWANLLRIGTAAAWHWRGGTLQSLFATANASNEDNALGGDFDDLLFTRAATVASGLGGPTEPLCDEVVCAVEEGDRLLLVATQHLVQLAPDVYARALAMPSCDDARARIATAAGLGEEPARWPLAVIEVTS</sequence>
<proteinExistence type="predicted"/>
<accession>A0ABW8IEF7</accession>
<keyword evidence="2" id="KW-1185">Reference proteome</keyword>
<name>A0ABW8IEF7_9GAMM</name>
<dbReference type="InterPro" id="IPR017748">
    <property type="entry name" value="TagF"/>
</dbReference>
<comment type="caution">
    <text evidence="1">The sequence shown here is derived from an EMBL/GenBank/DDBJ whole genome shotgun (WGS) entry which is preliminary data.</text>
</comment>
<gene>
    <name evidence="1" type="primary">tagF</name>
    <name evidence="1" type="ORF">ISP18_01275</name>
</gene>
<dbReference type="NCBIfam" id="TIGR03373">
    <property type="entry name" value="VI_minor_4"/>
    <property type="match status" value="1"/>
</dbReference>
<reference evidence="1 2" key="1">
    <citation type="submission" date="2020-10" db="EMBL/GenBank/DDBJ databases">
        <title>Phylogeny of dyella-like bacteria.</title>
        <authorList>
            <person name="Fu J."/>
        </authorList>
    </citation>
    <scope>NUCLEOTIDE SEQUENCE [LARGE SCALE GENOMIC DNA]</scope>
    <source>
        <strain evidence="1 2">DHG40</strain>
    </source>
</reference>
<dbReference type="RefSeq" id="WP_380016255.1">
    <property type="nucleotide sequence ID" value="NZ_JADIKI010000021.1"/>
</dbReference>
<evidence type="ECO:0000313" key="1">
    <source>
        <dbReference type="EMBL" id="MFK2853225.1"/>
    </source>
</evidence>
<dbReference type="InterPro" id="IPR038225">
    <property type="entry name" value="TagF_sf"/>
</dbReference>
<evidence type="ECO:0000313" key="2">
    <source>
        <dbReference type="Proteomes" id="UP001620409"/>
    </source>
</evidence>
<dbReference type="Gene3D" id="3.40.1730.10">
    <property type="entry name" value="pa0076 domain"/>
    <property type="match status" value="1"/>
</dbReference>
<protein>
    <submittedName>
        <fullName evidence="1">Type VI secretion system-associated protein TagF</fullName>
    </submittedName>
</protein>
<organism evidence="1 2">
    <name type="scientific">Dyella humi</name>
    <dbReference type="NCBI Taxonomy" id="1770547"/>
    <lineage>
        <taxon>Bacteria</taxon>
        <taxon>Pseudomonadati</taxon>
        <taxon>Pseudomonadota</taxon>
        <taxon>Gammaproteobacteria</taxon>
        <taxon>Lysobacterales</taxon>
        <taxon>Rhodanobacteraceae</taxon>
        <taxon>Dyella</taxon>
    </lineage>
</organism>
<dbReference type="Pfam" id="PF09867">
    <property type="entry name" value="TagF_N"/>
    <property type="match status" value="1"/>
</dbReference>